<dbReference type="AlphaFoldDB" id="A0A919XNA5"/>
<dbReference type="GO" id="GO:0043565">
    <property type="term" value="F:sequence-specific DNA binding"/>
    <property type="evidence" value="ECO:0007669"/>
    <property type="project" value="InterPro"/>
</dbReference>
<dbReference type="PANTHER" id="PTHR42713">
    <property type="entry name" value="HISTIDINE KINASE-RELATED"/>
    <property type="match status" value="1"/>
</dbReference>
<keyword evidence="12" id="KW-1185">Reference proteome</keyword>
<keyword evidence="5" id="KW-0805">Transcription regulation</keyword>
<evidence type="ECO:0000259" key="10">
    <source>
        <dbReference type="PROSITE" id="PS50110"/>
    </source>
</evidence>
<feature type="domain" description="HTH araC/xylS-type" evidence="9">
    <location>
        <begin position="443"/>
        <end position="541"/>
    </location>
</feature>
<dbReference type="EMBL" id="BORR01000001">
    <property type="protein sequence ID" value="GIO35386.1"/>
    <property type="molecule type" value="Genomic_DNA"/>
</dbReference>
<evidence type="ECO:0000313" key="12">
    <source>
        <dbReference type="Proteomes" id="UP000681162"/>
    </source>
</evidence>
<dbReference type="SUPFAM" id="SSF52172">
    <property type="entry name" value="CheY-like"/>
    <property type="match status" value="1"/>
</dbReference>
<dbReference type="Gene3D" id="1.10.10.60">
    <property type="entry name" value="Homeodomain-like"/>
    <property type="match status" value="2"/>
</dbReference>
<dbReference type="SUPFAM" id="SSF46689">
    <property type="entry name" value="Homeodomain-like"/>
    <property type="match status" value="2"/>
</dbReference>
<keyword evidence="2" id="KW-0963">Cytoplasm</keyword>
<protein>
    <recommendedName>
        <fullName evidence="13">DNA-binding response regulator</fullName>
    </recommendedName>
</protein>
<dbReference type="PANTHER" id="PTHR42713:SF3">
    <property type="entry name" value="TRANSCRIPTIONAL REGULATORY PROTEIN HPTR"/>
    <property type="match status" value="1"/>
</dbReference>
<feature type="modified residue" description="4-aspartylphosphate" evidence="8">
    <location>
        <position position="55"/>
    </location>
</feature>
<dbReference type="Pfam" id="PF00072">
    <property type="entry name" value="Response_reg"/>
    <property type="match status" value="1"/>
</dbReference>
<dbReference type="GO" id="GO:0003700">
    <property type="term" value="F:DNA-binding transcription factor activity"/>
    <property type="evidence" value="ECO:0007669"/>
    <property type="project" value="InterPro"/>
</dbReference>
<comment type="subcellular location">
    <subcellularLocation>
        <location evidence="1">Cytoplasm</location>
    </subcellularLocation>
</comment>
<dbReference type="InterPro" id="IPR009057">
    <property type="entry name" value="Homeodomain-like_sf"/>
</dbReference>
<evidence type="ECO:0000313" key="11">
    <source>
        <dbReference type="EMBL" id="GIO35386.1"/>
    </source>
</evidence>
<dbReference type="GO" id="GO:0005737">
    <property type="term" value="C:cytoplasm"/>
    <property type="evidence" value="ECO:0007669"/>
    <property type="project" value="UniProtKB-SubCell"/>
</dbReference>
<keyword evidence="6" id="KW-0238">DNA-binding</keyword>
<dbReference type="InterPro" id="IPR018060">
    <property type="entry name" value="HTH_AraC"/>
</dbReference>
<keyword evidence="3 8" id="KW-0597">Phosphoprotein</keyword>
<feature type="domain" description="Response regulatory" evidence="10">
    <location>
        <begin position="3"/>
        <end position="120"/>
    </location>
</feature>
<dbReference type="GO" id="GO:0000160">
    <property type="term" value="P:phosphorelay signal transduction system"/>
    <property type="evidence" value="ECO:0007669"/>
    <property type="project" value="UniProtKB-KW"/>
</dbReference>
<comment type="caution">
    <text evidence="11">The sequence shown here is derived from an EMBL/GenBank/DDBJ whole genome shotgun (WGS) entry which is preliminary data.</text>
</comment>
<evidence type="ECO:0000256" key="7">
    <source>
        <dbReference type="ARBA" id="ARBA00023163"/>
    </source>
</evidence>
<evidence type="ECO:0000256" key="6">
    <source>
        <dbReference type="ARBA" id="ARBA00023125"/>
    </source>
</evidence>
<keyword evidence="4" id="KW-0902">Two-component regulatory system</keyword>
<dbReference type="Gene3D" id="3.40.50.2300">
    <property type="match status" value="1"/>
</dbReference>
<evidence type="ECO:0000256" key="1">
    <source>
        <dbReference type="ARBA" id="ARBA00004496"/>
    </source>
</evidence>
<dbReference type="InterPro" id="IPR001789">
    <property type="entry name" value="Sig_transdc_resp-reg_receiver"/>
</dbReference>
<dbReference type="PROSITE" id="PS50110">
    <property type="entry name" value="RESPONSE_REGULATORY"/>
    <property type="match status" value="1"/>
</dbReference>
<sequence>MYKVLIIDDEQPLREAIQILGEWDRLQVGEVLEAADGRAGLDMLRAYKPDLVMMDMKMPEMGGLELLKIIEQEFPELPVIVISGFNDFEYARQALRSNALDYLLKPINRQDLNQALQKGIDLLESRKQTRSEFISRNITYNMSLPKLKEKLFLSLIERSYNKSADQTSMSIIGADDKGRYYGVLVLRVLNLKAVCEHRFNSDTELLSFAVANVFNEMTEPGLTCFSFADPKEEREMIAVYDGIGADAREWQFRAGQLLRSVVTQLHALFGIISVGGQGAPALDPRKLADSYEEARIRVYSVDLLKLSGRSAVGMTEDRRALEIPSLTSRMALIKSSLENGNQHQAATLGSDYLRQIKSTAFFRIGDADRLLTELVVLFNDMAREHGVAEEHMPNPGEKSLRAFGLKTDFSSFDELESVFAGILEHYSALIMQAASSPRSFDARHIKDFIDNHYYEDIKISYFAEKYYLSREYLMKLFKQQFGYGIHEYVQKIRMDRALRLLDNPALKVQEISEMLGYKDKNYFSKAFRNYYGASPSEYRNQLSEDQEHKN</sequence>
<organism evidence="11 12">
    <name type="scientific">Paenibacillus antibioticophila</name>
    <dbReference type="NCBI Taxonomy" id="1274374"/>
    <lineage>
        <taxon>Bacteria</taxon>
        <taxon>Bacillati</taxon>
        <taxon>Bacillota</taxon>
        <taxon>Bacilli</taxon>
        <taxon>Bacillales</taxon>
        <taxon>Paenibacillaceae</taxon>
        <taxon>Paenibacillus</taxon>
    </lineage>
</organism>
<dbReference type="InterPro" id="IPR011006">
    <property type="entry name" value="CheY-like_superfamily"/>
</dbReference>
<evidence type="ECO:0000256" key="3">
    <source>
        <dbReference type="ARBA" id="ARBA00022553"/>
    </source>
</evidence>
<evidence type="ECO:0000256" key="4">
    <source>
        <dbReference type="ARBA" id="ARBA00023012"/>
    </source>
</evidence>
<dbReference type="PRINTS" id="PR00032">
    <property type="entry name" value="HTHARAC"/>
</dbReference>
<dbReference type="Proteomes" id="UP000681162">
    <property type="component" value="Unassembled WGS sequence"/>
</dbReference>
<evidence type="ECO:0000256" key="8">
    <source>
        <dbReference type="PROSITE-ProRule" id="PRU00169"/>
    </source>
</evidence>
<dbReference type="InterPro" id="IPR051552">
    <property type="entry name" value="HptR"/>
</dbReference>
<dbReference type="InterPro" id="IPR018062">
    <property type="entry name" value="HTH_AraC-typ_CS"/>
</dbReference>
<dbReference type="SMART" id="SM00448">
    <property type="entry name" value="REC"/>
    <property type="match status" value="1"/>
</dbReference>
<dbReference type="InterPro" id="IPR020449">
    <property type="entry name" value="Tscrpt_reg_AraC-type_HTH"/>
</dbReference>
<dbReference type="RefSeq" id="WP_212937816.1">
    <property type="nucleotide sequence ID" value="NZ_BORR01000001.1"/>
</dbReference>
<gene>
    <name evidence="11" type="ORF">J41TS12_02470</name>
</gene>
<evidence type="ECO:0000256" key="2">
    <source>
        <dbReference type="ARBA" id="ARBA00022490"/>
    </source>
</evidence>
<evidence type="ECO:0000256" key="5">
    <source>
        <dbReference type="ARBA" id="ARBA00023015"/>
    </source>
</evidence>
<name>A0A919XNA5_9BACL</name>
<dbReference type="Pfam" id="PF12833">
    <property type="entry name" value="HTH_18"/>
    <property type="match status" value="1"/>
</dbReference>
<proteinExistence type="predicted"/>
<dbReference type="CDD" id="cd17536">
    <property type="entry name" value="REC_YesN-like"/>
    <property type="match status" value="1"/>
</dbReference>
<keyword evidence="7" id="KW-0804">Transcription</keyword>
<evidence type="ECO:0008006" key="13">
    <source>
        <dbReference type="Google" id="ProtNLM"/>
    </source>
</evidence>
<dbReference type="SMART" id="SM00342">
    <property type="entry name" value="HTH_ARAC"/>
    <property type="match status" value="1"/>
</dbReference>
<evidence type="ECO:0000259" key="9">
    <source>
        <dbReference type="PROSITE" id="PS01124"/>
    </source>
</evidence>
<reference evidence="11 12" key="1">
    <citation type="submission" date="2021-03" db="EMBL/GenBank/DDBJ databases">
        <title>Antimicrobial resistance genes in bacteria isolated from Japanese honey, and their potential for conferring macrolide and lincosamide resistance in the American foulbrood pathogen Paenibacillus larvae.</title>
        <authorList>
            <person name="Okamoto M."/>
            <person name="Kumagai M."/>
            <person name="Kanamori H."/>
            <person name="Takamatsu D."/>
        </authorList>
    </citation>
    <scope>NUCLEOTIDE SEQUENCE [LARGE SCALE GENOMIC DNA]</scope>
    <source>
        <strain evidence="11 12">J41TS12</strain>
    </source>
</reference>
<accession>A0A919XNA5</accession>
<dbReference type="PROSITE" id="PS01124">
    <property type="entry name" value="HTH_ARAC_FAMILY_2"/>
    <property type="match status" value="1"/>
</dbReference>
<dbReference type="PROSITE" id="PS00041">
    <property type="entry name" value="HTH_ARAC_FAMILY_1"/>
    <property type="match status" value="1"/>
</dbReference>